<evidence type="ECO:0000313" key="8">
    <source>
        <dbReference type="EMBL" id="KNE90577.1"/>
    </source>
</evidence>
<accession>A0A0L0UU50</accession>
<comment type="subcellular location">
    <subcellularLocation>
        <location evidence="1">Mitochondrion</location>
    </subcellularLocation>
</comment>
<feature type="region of interest" description="Disordered" evidence="5">
    <location>
        <begin position="1"/>
        <end position="82"/>
    </location>
</feature>
<reference evidence="9" key="2">
    <citation type="submission" date="2014-03" db="EMBL/GenBank/DDBJ databases">
        <title>The Genome Sequence of Puccinia striiformis f. sp. tritici PST-78.</title>
        <authorList>
            <consortium name="The Broad Institute Genome Sequencing Platform"/>
            <person name="Cuomo C."/>
            <person name="Hulbert S."/>
            <person name="Chen X."/>
            <person name="Walker B."/>
            <person name="Young S.K."/>
            <person name="Zeng Q."/>
            <person name="Gargeya S."/>
            <person name="Fitzgerald M."/>
            <person name="Haas B."/>
            <person name="Abouelleil A."/>
            <person name="Alvarado L."/>
            <person name="Arachchi H.M."/>
            <person name="Berlin A.M."/>
            <person name="Chapman S.B."/>
            <person name="Goldberg J."/>
            <person name="Griggs A."/>
            <person name="Gujja S."/>
            <person name="Hansen M."/>
            <person name="Howarth C."/>
            <person name="Imamovic A."/>
            <person name="Larimer J."/>
            <person name="McCowan C."/>
            <person name="Montmayeur A."/>
            <person name="Murphy C."/>
            <person name="Neiman D."/>
            <person name="Pearson M."/>
            <person name="Priest M."/>
            <person name="Roberts A."/>
            <person name="Saif S."/>
            <person name="Shea T."/>
            <person name="Sisk P."/>
            <person name="Sykes S."/>
            <person name="Wortman J."/>
            <person name="Nusbaum C."/>
            <person name="Birren B."/>
        </authorList>
    </citation>
    <scope>NUCLEOTIDE SEQUENCE [LARGE SCALE GENOMIC DNA]</scope>
    <source>
        <strain evidence="9">race PST-78</strain>
    </source>
</reference>
<comment type="similarity">
    <text evidence="2">Belongs to the OXR1 family.</text>
</comment>
<feature type="region of interest" description="Disordered" evidence="5">
    <location>
        <begin position="169"/>
        <end position="197"/>
    </location>
</feature>
<dbReference type="AlphaFoldDB" id="A0A0L0UU50"/>
<evidence type="ECO:0000256" key="5">
    <source>
        <dbReference type="SAM" id="MobiDB-lite"/>
    </source>
</evidence>
<dbReference type="GO" id="GO:0005634">
    <property type="term" value="C:nucleus"/>
    <property type="evidence" value="ECO:0007669"/>
    <property type="project" value="TreeGrafter"/>
</dbReference>
<dbReference type="PANTHER" id="PTHR23354">
    <property type="entry name" value="NUCLEOLAR PROTEIN 7/ESTROGEN RECEPTOR COACTIVATOR-RELATED"/>
    <property type="match status" value="1"/>
</dbReference>
<proteinExistence type="inferred from homology"/>
<dbReference type="InterPro" id="IPR006571">
    <property type="entry name" value="TLDc_dom"/>
</dbReference>
<evidence type="ECO:0000256" key="2">
    <source>
        <dbReference type="ARBA" id="ARBA00009540"/>
    </source>
</evidence>
<dbReference type="PROSITE" id="PS51886">
    <property type="entry name" value="TLDC"/>
    <property type="match status" value="1"/>
</dbReference>
<dbReference type="SMART" id="SM00584">
    <property type="entry name" value="TLDc"/>
    <property type="match status" value="1"/>
</dbReference>
<dbReference type="OrthoDB" id="26679at2759"/>
<dbReference type="PANTHER" id="PTHR23354:SF62">
    <property type="entry name" value="MUSTARD, ISOFORM V"/>
    <property type="match status" value="1"/>
</dbReference>
<evidence type="ECO:0000313" key="9">
    <source>
        <dbReference type="Proteomes" id="UP000054564"/>
    </source>
</evidence>
<evidence type="ECO:0000313" key="7">
    <source>
        <dbReference type="EMBL" id="KNE90562.1"/>
    </source>
</evidence>
<feature type="compositionally biased region" description="Polar residues" evidence="5">
    <location>
        <begin position="13"/>
        <end position="27"/>
    </location>
</feature>
<evidence type="ECO:0000256" key="1">
    <source>
        <dbReference type="ARBA" id="ARBA00004173"/>
    </source>
</evidence>
<reference evidence="8" key="1">
    <citation type="submission" date="2014-03" db="EMBL/GenBank/DDBJ databases">
        <title>Cloning and expression analysis of gamma-glutamylcysteines synthetase in perennial ryegrass.</title>
        <authorList>
            <person name="Wei S."/>
            <person name="Sun Z."/>
        </authorList>
    </citation>
    <scope>NUCLEOTIDE SEQUENCE</scope>
    <source>
        <strain evidence="8">Race PST-78</strain>
    </source>
</reference>
<dbReference type="STRING" id="1165861.A0A0L0UU50"/>
<feature type="compositionally biased region" description="Polar residues" evidence="5">
    <location>
        <begin position="34"/>
        <end position="48"/>
    </location>
</feature>
<keyword evidence="3" id="KW-0496">Mitochondrion</keyword>
<dbReference type="Pfam" id="PF07534">
    <property type="entry name" value="TLD"/>
    <property type="match status" value="1"/>
</dbReference>
<evidence type="ECO:0000256" key="4">
    <source>
        <dbReference type="ARBA" id="ARBA00040604"/>
    </source>
</evidence>
<sequence length="467" mass="51741">MQDLLEEFDPLSKNHQIANTTTASPTTKLRAAPSTANIRKLSNISPLFSSPTTTTSTTSTTTASIGKIKPQTDHLSSTDLDPLGSLITQENQQPTQQNSLLLDAQIRSQYRKDALAKHLAHEPFRAQSPTHKPLITLQEPMTCFVNPTPPPSSNNSIKIPSEIFQNQINKSKPTLPPSNQPEDKEEESRTEPLLTKPIDQHKLAAALLEDFDDFVSANDPPNPSSSPQEFQTYNHKIKPEGAHIRIDSNHSTPVSFFEGHEGRPHPITFIGMNSEESTLIIDEELAEGIRLHLPSRLKIPSKWKLVYSIEEHGTSIETLYQRMHQISSPTNSSNSTAGCILVIKDGNGNRFGGFVNEPFKPSKEYYGTGECFLWKAVMFEPDDFRIGVTVKVFLWTGVNDYMILSDHDLLSIGGGDGKFGLWIDSNLDKGASSNCPAFNNEILCDNLSNRDGTFEVIGLECWTVSID</sequence>
<dbReference type="Proteomes" id="UP000054564">
    <property type="component" value="Unassembled WGS sequence"/>
</dbReference>
<keyword evidence="9" id="KW-1185">Reference proteome</keyword>
<name>A0A0L0UU50_9BASI</name>
<evidence type="ECO:0000259" key="6">
    <source>
        <dbReference type="PROSITE" id="PS51886"/>
    </source>
</evidence>
<evidence type="ECO:0000256" key="3">
    <source>
        <dbReference type="ARBA" id="ARBA00023128"/>
    </source>
</evidence>
<dbReference type="EMBL" id="AJIL01000250">
    <property type="protein sequence ID" value="KNE90577.1"/>
    <property type="molecule type" value="Genomic_DNA"/>
</dbReference>
<dbReference type="EMBL" id="AJIL01000250">
    <property type="protein sequence ID" value="KNE90562.1"/>
    <property type="molecule type" value="Genomic_DNA"/>
</dbReference>
<dbReference type="GO" id="GO:0005739">
    <property type="term" value="C:mitochondrion"/>
    <property type="evidence" value="ECO:0007669"/>
    <property type="project" value="UniProtKB-SubCell"/>
</dbReference>
<feature type="compositionally biased region" description="Low complexity" evidence="5">
    <location>
        <begin position="49"/>
        <end position="62"/>
    </location>
</feature>
<feature type="domain" description="TLDc" evidence="6">
    <location>
        <begin position="279"/>
        <end position="465"/>
    </location>
</feature>
<comment type="caution">
    <text evidence="8">The sequence shown here is derived from an EMBL/GenBank/DDBJ whole genome shotgun (WGS) entry which is preliminary data.</text>
</comment>
<gene>
    <name evidence="7" type="ORF">PSTG_15982</name>
    <name evidence="8" type="ORF">PSTG_15996</name>
</gene>
<protein>
    <recommendedName>
        <fullName evidence="4">Oxidation resistance protein 1</fullName>
    </recommendedName>
</protein>
<dbReference type="GO" id="GO:0006979">
    <property type="term" value="P:response to oxidative stress"/>
    <property type="evidence" value="ECO:0007669"/>
    <property type="project" value="TreeGrafter"/>
</dbReference>
<organism evidence="8 9">
    <name type="scientific">Puccinia striiformis f. sp. tritici PST-78</name>
    <dbReference type="NCBI Taxonomy" id="1165861"/>
    <lineage>
        <taxon>Eukaryota</taxon>
        <taxon>Fungi</taxon>
        <taxon>Dikarya</taxon>
        <taxon>Basidiomycota</taxon>
        <taxon>Pucciniomycotina</taxon>
        <taxon>Pucciniomycetes</taxon>
        <taxon>Pucciniales</taxon>
        <taxon>Pucciniaceae</taxon>
        <taxon>Puccinia</taxon>
    </lineage>
</organism>